<dbReference type="InterPro" id="IPR018524">
    <property type="entry name" value="DNA/RNA_endonuclease_AS"/>
</dbReference>
<comment type="similarity">
    <text evidence="2 10">Belongs to the DNA/RNA non-specific endonuclease family.</text>
</comment>
<evidence type="ECO:0000256" key="5">
    <source>
        <dbReference type="ARBA" id="ARBA00022759"/>
    </source>
</evidence>
<keyword evidence="7" id="KW-0460">Magnesium</keyword>
<evidence type="ECO:0000256" key="10">
    <source>
        <dbReference type="RuleBase" id="RU366055"/>
    </source>
</evidence>
<comment type="caution">
    <text evidence="15">The sequence shown here is derived from an EMBL/GenBank/DDBJ whole genome shotgun (WGS) entry which is preliminary data.</text>
</comment>
<evidence type="ECO:0000256" key="6">
    <source>
        <dbReference type="ARBA" id="ARBA00022801"/>
    </source>
</evidence>
<dbReference type="CDD" id="cd00091">
    <property type="entry name" value="NUC"/>
    <property type="match status" value="1"/>
</dbReference>
<dbReference type="InterPro" id="IPR040255">
    <property type="entry name" value="Non-specific_endonuclease"/>
</dbReference>
<feature type="compositionally biased region" description="Basic and acidic residues" evidence="11">
    <location>
        <begin position="257"/>
        <end position="280"/>
    </location>
</feature>
<protein>
    <recommendedName>
        <fullName evidence="10">Endonuclease</fullName>
        <ecNumber evidence="10">3.1.30.-</ecNumber>
    </recommendedName>
</protein>
<evidence type="ECO:0000256" key="1">
    <source>
        <dbReference type="ARBA" id="ARBA00001946"/>
    </source>
</evidence>
<evidence type="ECO:0000259" key="13">
    <source>
        <dbReference type="SMART" id="SM00477"/>
    </source>
</evidence>
<keyword evidence="4 9" id="KW-0479">Metal-binding</keyword>
<dbReference type="EMBL" id="JABEQG010000058">
    <property type="protein sequence ID" value="MBB2158113.1"/>
    <property type="molecule type" value="Genomic_DNA"/>
</dbReference>
<dbReference type="PANTHER" id="PTHR13966:SF5">
    <property type="entry name" value="ENDONUCLEASE G, MITOCHONDRIAL"/>
    <property type="match status" value="1"/>
</dbReference>
<evidence type="ECO:0000256" key="7">
    <source>
        <dbReference type="ARBA" id="ARBA00022842"/>
    </source>
</evidence>
<comment type="cofactor">
    <cofactor evidence="1 10">
        <name>Mg(2+)</name>
        <dbReference type="ChEBI" id="CHEBI:18420"/>
    </cofactor>
</comment>
<dbReference type="InterPro" id="IPR020821">
    <property type="entry name" value="ENPP1-3/EXOG-like_nuc-like"/>
</dbReference>
<evidence type="ECO:0000256" key="11">
    <source>
        <dbReference type="SAM" id="MobiDB-lite"/>
    </source>
</evidence>
<dbReference type="PANTHER" id="PTHR13966">
    <property type="entry name" value="ENDONUCLEASE RELATED"/>
    <property type="match status" value="1"/>
</dbReference>
<dbReference type="SMART" id="SM00477">
    <property type="entry name" value="NUC"/>
    <property type="match status" value="1"/>
</dbReference>
<keyword evidence="3 10" id="KW-0540">Nuclease</keyword>
<gene>
    <name evidence="15" type="ORF">HLH33_17730</name>
</gene>
<dbReference type="SUPFAM" id="SSF54060">
    <property type="entry name" value="His-Me finger endonucleases"/>
    <property type="match status" value="1"/>
</dbReference>
<feature type="region of interest" description="Disordered" evidence="11">
    <location>
        <begin position="239"/>
        <end position="282"/>
    </location>
</feature>
<dbReference type="GO" id="GO:0004519">
    <property type="term" value="F:endonuclease activity"/>
    <property type="evidence" value="ECO:0007669"/>
    <property type="project" value="UniProtKB-UniRule"/>
</dbReference>
<keyword evidence="6 10" id="KW-0378">Hydrolase</keyword>
<reference evidence="15 16" key="1">
    <citation type="submission" date="2020-04" db="EMBL/GenBank/DDBJ databases">
        <title>Description of novel Gluconacetobacter.</title>
        <authorList>
            <person name="Sombolestani A."/>
        </authorList>
    </citation>
    <scope>NUCLEOTIDE SEQUENCE [LARGE SCALE GENOMIC DNA]</scope>
    <source>
        <strain evidence="15 16">LMG 7603</strain>
    </source>
</reference>
<evidence type="ECO:0000256" key="3">
    <source>
        <dbReference type="ARBA" id="ARBA00022722"/>
    </source>
</evidence>
<evidence type="ECO:0000256" key="12">
    <source>
        <dbReference type="SAM" id="SignalP"/>
    </source>
</evidence>
<feature type="binding site" evidence="9">
    <location>
        <position position="143"/>
    </location>
    <ligand>
        <name>Mg(2+)</name>
        <dbReference type="ChEBI" id="CHEBI:18420"/>
        <note>catalytic</note>
    </ligand>
</feature>
<dbReference type="Pfam" id="PF01223">
    <property type="entry name" value="Endonuclease_NS"/>
    <property type="match status" value="1"/>
</dbReference>
<feature type="chain" id="PRO_5031464676" description="Endonuclease" evidence="12">
    <location>
        <begin position="20"/>
        <end position="302"/>
    </location>
</feature>
<keyword evidence="12" id="KW-0732">Signal</keyword>
<dbReference type="InterPro" id="IPR044929">
    <property type="entry name" value="DNA/RNA_non-sp_Endonuclease_sf"/>
</dbReference>
<dbReference type="InterPro" id="IPR001604">
    <property type="entry name" value="Endo_G_ENPP1-like_dom"/>
</dbReference>
<dbReference type="GO" id="GO:0016787">
    <property type="term" value="F:hydrolase activity"/>
    <property type="evidence" value="ECO:0007669"/>
    <property type="project" value="UniProtKB-KW"/>
</dbReference>
<dbReference type="EC" id="3.1.30.-" evidence="10"/>
<sequence>MLKCVLPALFVCYAAGAMAQGCPGFGVSGELPTLINPKLQPRTTLLCNGGYASLNSGLAHEPLWSAEHLTRQGLEDAEGLGRVTKVFHDDQRLPRADRGELEDYRGSGFDRGHMTPSGDATDALAQEQTFSLANVVPQTAALNEGIWTGVEMAVRRLARENGDVYVVTGPAFNGPTRAIGADNVLVPTSTWKAVFVPAASGAAAYVCKNTDAPTCVTVSITELVRATGIDPFPALSATVKDDPMALPQPEASPYRPRHGDGQYADRESRAPGEDGFDRKAMAQAARAGMRALGALARKWEED</sequence>
<feature type="signal peptide" evidence="12">
    <location>
        <begin position="1"/>
        <end position="19"/>
    </location>
</feature>
<dbReference type="Proteomes" id="UP000550787">
    <property type="component" value="Unassembled WGS sequence"/>
</dbReference>
<name>A0A7W4NMU3_GLUDI</name>
<accession>A0A7W4NMU3</accession>
<dbReference type="InterPro" id="IPR044925">
    <property type="entry name" value="His-Me_finger_sf"/>
</dbReference>
<evidence type="ECO:0000313" key="16">
    <source>
        <dbReference type="Proteomes" id="UP000550787"/>
    </source>
</evidence>
<evidence type="ECO:0000313" key="15">
    <source>
        <dbReference type="EMBL" id="MBB2158113.1"/>
    </source>
</evidence>
<dbReference type="Gene3D" id="3.40.570.10">
    <property type="entry name" value="Extracellular Endonuclease, subunit A"/>
    <property type="match status" value="1"/>
</dbReference>
<dbReference type="GO" id="GO:0046872">
    <property type="term" value="F:metal ion binding"/>
    <property type="evidence" value="ECO:0007669"/>
    <property type="project" value="UniProtKB-KW"/>
</dbReference>
<evidence type="ECO:0000256" key="4">
    <source>
        <dbReference type="ARBA" id="ARBA00022723"/>
    </source>
</evidence>
<keyword evidence="5 10" id="KW-0255">Endonuclease</keyword>
<evidence type="ECO:0000256" key="8">
    <source>
        <dbReference type="PIRSR" id="PIRSR640255-1"/>
    </source>
</evidence>
<organism evidence="15 16">
    <name type="scientific">Gluconacetobacter diazotrophicus</name>
    <name type="common">Acetobacter diazotrophicus</name>
    <dbReference type="NCBI Taxonomy" id="33996"/>
    <lineage>
        <taxon>Bacteria</taxon>
        <taxon>Pseudomonadati</taxon>
        <taxon>Pseudomonadota</taxon>
        <taxon>Alphaproteobacteria</taxon>
        <taxon>Acetobacterales</taxon>
        <taxon>Acetobacteraceae</taxon>
        <taxon>Gluconacetobacter</taxon>
    </lineage>
</organism>
<dbReference type="AlphaFoldDB" id="A0A7W4NMU3"/>
<feature type="active site" description="Proton acceptor" evidence="8">
    <location>
        <position position="113"/>
    </location>
</feature>
<evidence type="ECO:0000259" key="14">
    <source>
        <dbReference type="SMART" id="SM00892"/>
    </source>
</evidence>
<proteinExistence type="inferred from homology"/>
<dbReference type="RefSeq" id="WP_183116557.1">
    <property type="nucleotide sequence ID" value="NZ_JABEQG010000058.1"/>
</dbReference>
<evidence type="ECO:0000256" key="9">
    <source>
        <dbReference type="PIRSR" id="PIRSR640255-2"/>
    </source>
</evidence>
<dbReference type="GO" id="GO:0003676">
    <property type="term" value="F:nucleic acid binding"/>
    <property type="evidence" value="ECO:0007669"/>
    <property type="project" value="InterPro"/>
</dbReference>
<dbReference type="SMART" id="SM00892">
    <property type="entry name" value="Endonuclease_NS"/>
    <property type="match status" value="1"/>
</dbReference>
<dbReference type="PROSITE" id="PS51257">
    <property type="entry name" value="PROKAR_LIPOPROTEIN"/>
    <property type="match status" value="1"/>
</dbReference>
<evidence type="ECO:0000256" key="2">
    <source>
        <dbReference type="ARBA" id="ARBA00010052"/>
    </source>
</evidence>
<feature type="domain" description="DNA/RNA non-specific endonuclease/pyrophosphatase/phosphodiesterase" evidence="14">
    <location>
        <begin position="47"/>
        <end position="238"/>
    </location>
</feature>
<dbReference type="PROSITE" id="PS01070">
    <property type="entry name" value="NUCLEASE_NON_SPEC"/>
    <property type="match status" value="1"/>
</dbReference>
<feature type="domain" description="ENPP1-3/EXOG-like endonuclease/phosphodiesterase" evidence="13">
    <location>
        <begin position="48"/>
        <end position="238"/>
    </location>
</feature>